<reference evidence="1 2" key="1">
    <citation type="submission" date="2020-08" db="EMBL/GenBank/DDBJ databases">
        <authorList>
            <person name="Liu C."/>
            <person name="Sun Q."/>
        </authorList>
    </citation>
    <scope>NUCLEOTIDE SEQUENCE [LARGE SCALE GENOMIC DNA]</scope>
    <source>
        <strain evidence="1 2">NSJ-59</strain>
    </source>
</reference>
<keyword evidence="2" id="KW-1185">Reference proteome</keyword>
<organism evidence="1 2">
    <name type="scientific">Megasphaera hominis</name>
    <dbReference type="NCBI Taxonomy" id="159836"/>
    <lineage>
        <taxon>Bacteria</taxon>
        <taxon>Bacillati</taxon>
        <taxon>Bacillota</taxon>
        <taxon>Negativicutes</taxon>
        <taxon>Veillonellales</taxon>
        <taxon>Veillonellaceae</taxon>
        <taxon>Megasphaera</taxon>
    </lineage>
</organism>
<evidence type="ECO:0000313" key="2">
    <source>
        <dbReference type="Proteomes" id="UP000606870"/>
    </source>
</evidence>
<dbReference type="EMBL" id="JACOGK010000030">
    <property type="protein sequence ID" value="MBC3537546.1"/>
    <property type="molecule type" value="Genomic_DNA"/>
</dbReference>
<evidence type="ECO:0000313" key="1">
    <source>
        <dbReference type="EMBL" id="MBC3537546.1"/>
    </source>
</evidence>
<accession>A0ABR6VMF6</accession>
<gene>
    <name evidence="1" type="ORF">H8J70_09805</name>
</gene>
<sequence>MNQTVEMYFQKLIETRKIHPARHSICDDPGQFVNFRRKQFLFALLQLADDAEATVARFVLEKDRLIFSYAGKRPLTITNPATERMDLERGVLGDINALTGLDLFTTTKDNKIGKVNAGLKMIFQFAFSFEVYDPAIFFRVDQMGIPKVLTTDTPGRKPSYTRIIIPLGEGELPHNLAYNIVKRTLQHLYYPNLFLTHLRDIAYKIDDEHIGSYNKLVLHTLELDAQTRVKKIRLICQSDNYPADETDLWVFKRHSNEGTCAVGFLVDAAGNLQPIVRNAFCFFLTKTNTGLQFLIQAPFHLDTDVYQILDHDPHNEILLQTLTQLAADAMQGFKQIENEVNERVLTDTVFSVIPLEKDEMTSGLFSQWQPRFYESIHQSFMTQKIIPTKSGYVDRAHAYWAANSAMLTLFDDAQLRRLFDKSDVGWIYPTQGYEEIKKDSVNQALYGYLDSLTTLKVPEESLIKGHYADAGKRIRDFIGVTVKFIEAQKDTWLIKFYRWLLEKSQYWETAKTKPIFLDQNRHAVAAYNIRTRRPGIFVPHSGARNTQPLPVINMGLADASSTQELLDHFGIRTYTKKDYMEFIILPGLDKSKDIDCENFKAVFNYYWECSKQERYFFLMKLKYHKFLIARNYKEHPFYNQKATHVYYLPDSVSGLPNYEEKDNFGNLLHYVDTPRYIKAVGKDNKQKLWLFLEELGVEKRKERIKSNPQSGGKPPIPPHADDILKQIYLSQKMLKRCPFDNYSLYEKIGYVKRNDGYEKKVKVLSCPLCHKSFMQNNSVPRELYDRDYDVKLSKIIEHSDSNGTQGNSSNNVINPIESGSKPGYQIGLMKFKTLIISHNPYVQCIAGHKTMKRSEIQYDCRNGSNKTLKVRICRTCHRVYLEKKEIPADIDFTALNVHLLNMATAKKIIDHVISLDTLNQKMEELESEGKRIFSPEQGTGIVIKNGIPLKGTTNRKETVIAVKFLEDLDKIRYFRENVAFKNHDLIFY</sequence>
<proteinExistence type="predicted"/>
<name>A0ABR6VMF6_9FIRM</name>
<comment type="caution">
    <text evidence="1">The sequence shown here is derived from an EMBL/GenBank/DDBJ whole genome shotgun (WGS) entry which is preliminary data.</text>
</comment>
<protein>
    <submittedName>
        <fullName evidence="1">Uncharacterized protein</fullName>
    </submittedName>
</protein>
<dbReference type="RefSeq" id="WP_186504008.1">
    <property type="nucleotide sequence ID" value="NZ_JACOGK010000030.1"/>
</dbReference>
<dbReference type="Proteomes" id="UP000606870">
    <property type="component" value="Unassembled WGS sequence"/>
</dbReference>